<dbReference type="PROSITE" id="PS50110">
    <property type="entry name" value="RESPONSE_REGULATORY"/>
    <property type="match status" value="1"/>
</dbReference>
<reference evidence="11" key="1">
    <citation type="submission" date="2023-02" db="EMBL/GenBank/DDBJ databases">
        <title>Genome of toxic invasive species Heracleum sosnowskyi carries increased number of genes despite the absence of recent whole-genome duplications.</title>
        <authorList>
            <person name="Schelkunov M."/>
            <person name="Shtratnikova V."/>
            <person name="Makarenko M."/>
            <person name="Klepikova A."/>
            <person name="Omelchenko D."/>
            <person name="Novikova G."/>
            <person name="Obukhova E."/>
            <person name="Bogdanov V."/>
            <person name="Penin A."/>
            <person name="Logacheva M."/>
        </authorList>
    </citation>
    <scope>NUCLEOTIDE SEQUENCE</scope>
    <source>
        <strain evidence="11">Hsosn_3</strain>
        <tissue evidence="11">Leaf</tissue>
    </source>
</reference>
<keyword evidence="6" id="KW-0597">Phosphoprotein</keyword>
<keyword evidence="12" id="KW-1185">Reference proteome</keyword>
<feature type="region of interest" description="Disordered" evidence="7">
    <location>
        <begin position="371"/>
        <end position="425"/>
    </location>
</feature>
<evidence type="ECO:0000256" key="2">
    <source>
        <dbReference type="ARBA" id="ARBA00023012"/>
    </source>
</evidence>
<dbReference type="SMART" id="SM00448">
    <property type="entry name" value="REC"/>
    <property type="match status" value="1"/>
</dbReference>
<keyword evidence="9" id="KW-0732">Signal</keyword>
<keyword evidence="8" id="KW-0812">Transmembrane</keyword>
<dbReference type="EMBL" id="JAUIZM010000004">
    <property type="protein sequence ID" value="KAK1387526.1"/>
    <property type="molecule type" value="Genomic_DNA"/>
</dbReference>
<keyword evidence="5" id="KW-0539">Nucleus</keyword>
<dbReference type="InterPro" id="IPR045279">
    <property type="entry name" value="ARR-like"/>
</dbReference>
<evidence type="ECO:0000259" key="10">
    <source>
        <dbReference type="PROSITE" id="PS50110"/>
    </source>
</evidence>
<comment type="caution">
    <text evidence="11">The sequence shown here is derived from an EMBL/GenBank/DDBJ whole genome shotgun (WGS) entry which is preliminary data.</text>
</comment>
<proteinExistence type="predicted"/>
<dbReference type="CDD" id="cd17584">
    <property type="entry name" value="REC_typeB_ARR-like"/>
    <property type="match status" value="1"/>
</dbReference>
<feature type="chain" id="PRO_5041910986" description="Response regulatory domain-containing protein" evidence="9">
    <location>
        <begin position="17"/>
        <end position="558"/>
    </location>
</feature>
<dbReference type="Pfam" id="PF00072">
    <property type="entry name" value="Response_reg"/>
    <property type="match status" value="1"/>
</dbReference>
<dbReference type="Proteomes" id="UP001237642">
    <property type="component" value="Unassembled WGS sequence"/>
</dbReference>
<feature type="modified residue" description="4-aspartylphosphate" evidence="6">
    <location>
        <position position="300"/>
    </location>
</feature>
<keyword evidence="2" id="KW-0902">Two-component regulatory system</keyword>
<dbReference type="InterPro" id="IPR009057">
    <property type="entry name" value="Homeodomain-like_sf"/>
</dbReference>
<dbReference type="NCBIfam" id="TIGR01557">
    <property type="entry name" value="myb_SHAQKYF"/>
    <property type="match status" value="1"/>
</dbReference>
<evidence type="ECO:0000313" key="12">
    <source>
        <dbReference type="Proteomes" id="UP001237642"/>
    </source>
</evidence>
<evidence type="ECO:0000256" key="8">
    <source>
        <dbReference type="SAM" id="Phobius"/>
    </source>
</evidence>
<dbReference type="FunFam" id="1.10.10.60:FF:000007">
    <property type="entry name" value="Two-component response regulator"/>
    <property type="match status" value="1"/>
</dbReference>
<keyword evidence="4" id="KW-0804">Transcription</keyword>
<evidence type="ECO:0000256" key="7">
    <source>
        <dbReference type="SAM" id="MobiDB-lite"/>
    </source>
</evidence>
<reference evidence="11" key="2">
    <citation type="submission" date="2023-05" db="EMBL/GenBank/DDBJ databases">
        <authorList>
            <person name="Schelkunov M.I."/>
        </authorList>
    </citation>
    <scope>NUCLEOTIDE SEQUENCE</scope>
    <source>
        <strain evidence="11">Hsosn_3</strain>
        <tissue evidence="11">Leaf</tissue>
    </source>
</reference>
<dbReference type="InterPro" id="IPR006447">
    <property type="entry name" value="Myb_dom_plants"/>
</dbReference>
<evidence type="ECO:0000256" key="6">
    <source>
        <dbReference type="PROSITE-ProRule" id="PRU00169"/>
    </source>
</evidence>
<dbReference type="SUPFAM" id="SSF46689">
    <property type="entry name" value="Homeodomain-like"/>
    <property type="match status" value="1"/>
</dbReference>
<dbReference type="GO" id="GO:0005634">
    <property type="term" value="C:nucleus"/>
    <property type="evidence" value="ECO:0007669"/>
    <property type="project" value="UniProtKB-SubCell"/>
</dbReference>
<dbReference type="PANTHER" id="PTHR43874:SF123">
    <property type="entry name" value="TWO-COMPONENT RESPONSE REGULATOR ARR14"/>
    <property type="match status" value="1"/>
</dbReference>
<feature type="transmembrane region" description="Helical" evidence="8">
    <location>
        <begin position="532"/>
        <end position="556"/>
    </location>
</feature>
<dbReference type="AlphaFoldDB" id="A0AAD8MW57"/>
<dbReference type="Gene3D" id="1.10.10.60">
    <property type="entry name" value="Homeodomain-like"/>
    <property type="match status" value="1"/>
</dbReference>
<dbReference type="GO" id="GO:0000160">
    <property type="term" value="P:phosphorelay signal transduction system"/>
    <property type="evidence" value="ECO:0007669"/>
    <property type="project" value="UniProtKB-KW"/>
</dbReference>
<feature type="domain" description="Response regulatory" evidence="10">
    <location>
        <begin position="249"/>
        <end position="364"/>
    </location>
</feature>
<evidence type="ECO:0000313" key="11">
    <source>
        <dbReference type="EMBL" id="KAK1387526.1"/>
    </source>
</evidence>
<dbReference type="SUPFAM" id="SSF52172">
    <property type="entry name" value="CheY-like"/>
    <property type="match status" value="1"/>
</dbReference>
<gene>
    <name evidence="11" type="ORF">POM88_015704</name>
</gene>
<dbReference type="InterPro" id="IPR011006">
    <property type="entry name" value="CheY-like_superfamily"/>
</dbReference>
<dbReference type="GO" id="GO:0003677">
    <property type="term" value="F:DNA binding"/>
    <property type="evidence" value="ECO:0007669"/>
    <property type="project" value="InterPro"/>
</dbReference>
<feature type="signal peptide" evidence="9">
    <location>
        <begin position="1"/>
        <end position="16"/>
    </location>
</feature>
<dbReference type="GO" id="GO:0009736">
    <property type="term" value="P:cytokinin-activated signaling pathway"/>
    <property type="evidence" value="ECO:0007669"/>
    <property type="project" value="InterPro"/>
</dbReference>
<name>A0AAD8MW57_9APIA</name>
<feature type="compositionally biased region" description="Basic and acidic residues" evidence="7">
    <location>
        <begin position="371"/>
        <end position="389"/>
    </location>
</feature>
<evidence type="ECO:0000256" key="3">
    <source>
        <dbReference type="ARBA" id="ARBA00023015"/>
    </source>
</evidence>
<dbReference type="InterPro" id="IPR001789">
    <property type="entry name" value="Sig_transdc_resp-reg_receiver"/>
</dbReference>
<evidence type="ECO:0000256" key="1">
    <source>
        <dbReference type="ARBA" id="ARBA00004123"/>
    </source>
</evidence>
<keyword evidence="8" id="KW-0472">Membrane</keyword>
<dbReference type="Gene3D" id="3.40.50.2300">
    <property type="match status" value="1"/>
</dbReference>
<accession>A0AAD8MW57</accession>
<keyword evidence="8" id="KW-1133">Transmembrane helix</keyword>
<evidence type="ECO:0000256" key="9">
    <source>
        <dbReference type="SAM" id="SignalP"/>
    </source>
</evidence>
<sequence>MLMWVVVRIRILVVRRVKVLLKVVLENLDKGISSKTHSVDGGCGDFQKAPKPNLFATSNDNSFLDPSGGSYLKVEDFNLSPTQYQPPIQPSGGNDFDVLFAPSLDLVGGDGVKGVEDLGGQQSSGIDGWDIEFGGGTDVGGGGWTTELDGLPPPPSGVTAAAAKNKGMDIYKQGQYPDAIKWLLLWFFLVKLPTTMGLMRSCLAGPHLTKRLENIKRLSLNVQSISMATLPDNLGIDSGKDCKFPAGVRVLVVDHDFTWLKIVEQMLKRCNYLVTTCSQATAAMDLLRERKCCFDLVLIDVHTPDMDGFKLLEFVGLEMNLPVIMMSTYGRTSAIIRGIRHGACDYLIKPIHEEELKNIWQHVVRKMLNEKQENSSSLDEKDLNRRGTGDVEYASSVNKGSERILKDQKKRRDFKKEDGSELDNDISASKKPRVLWSVELHQKFVISVNQLGIDKAVPKKNLELMNVPGLTRDNVASHFQKFRLYLRRLSVPHQQMGLPISFHGHVEQDQGSRQVQKNALGDADVAHRHPPWLLWAHFLHIFPAMFLIFSLIWLILEL</sequence>
<protein>
    <recommendedName>
        <fullName evidence="10">Response regulatory domain-containing protein</fullName>
    </recommendedName>
</protein>
<evidence type="ECO:0000256" key="4">
    <source>
        <dbReference type="ARBA" id="ARBA00023163"/>
    </source>
</evidence>
<organism evidence="11 12">
    <name type="scientific">Heracleum sosnowskyi</name>
    <dbReference type="NCBI Taxonomy" id="360622"/>
    <lineage>
        <taxon>Eukaryota</taxon>
        <taxon>Viridiplantae</taxon>
        <taxon>Streptophyta</taxon>
        <taxon>Embryophyta</taxon>
        <taxon>Tracheophyta</taxon>
        <taxon>Spermatophyta</taxon>
        <taxon>Magnoliopsida</taxon>
        <taxon>eudicotyledons</taxon>
        <taxon>Gunneridae</taxon>
        <taxon>Pentapetalae</taxon>
        <taxon>asterids</taxon>
        <taxon>campanulids</taxon>
        <taxon>Apiales</taxon>
        <taxon>Apiaceae</taxon>
        <taxon>Apioideae</taxon>
        <taxon>apioid superclade</taxon>
        <taxon>Tordylieae</taxon>
        <taxon>Tordyliinae</taxon>
        <taxon>Heracleum</taxon>
    </lineage>
</organism>
<dbReference type="PANTHER" id="PTHR43874">
    <property type="entry name" value="TWO-COMPONENT RESPONSE REGULATOR"/>
    <property type="match status" value="1"/>
</dbReference>
<evidence type="ECO:0000256" key="5">
    <source>
        <dbReference type="ARBA" id="ARBA00023242"/>
    </source>
</evidence>
<keyword evidence="3" id="KW-0805">Transcription regulation</keyword>
<comment type="subcellular location">
    <subcellularLocation>
        <location evidence="1">Nucleus</location>
    </subcellularLocation>
</comment>